<name>S6AC59_SULDS</name>
<feature type="binding site" evidence="14">
    <location>
        <position position="690"/>
    </location>
    <ligand>
        <name>ATP</name>
        <dbReference type="ChEBI" id="CHEBI:30616"/>
    </ligand>
</feature>
<dbReference type="SUPFAM" id="SSF82697">
    <property type="entry name" value="PurS-like"/>
    <property type="match status" value="1"/>
</dbReference>
<dbReference type="FunFam" id="3.30.1330.10:FF:000002">
    <property type="entry name" value="Phosphoribosylformylglycinamidine synthase"/>
    <property type="match status" value="1"/>
</dbReference>
<dbReference type="NCBIfam" id="TIGR01735">
    <property type="entry name" value="FGAM_synt"/>
    <property type="match status" value="1"/>
</dbReference>
<proteinExistence type="inferred from homology"/>
<dbReference type="SUPFAM" id="SSF109736">
    <property type="entry name" value="FGAM synthase PurL, linker domain"/>
    <property type="match status" value="1"/>
</dbReference>
<feature type="region of interest" description="Disordered" evidence="15">
    <location>
        <begin position="303"/>
        <end position="331"/>
    </location>
</feature>
<dbReference type="HAMAP" id="MF_00419">
    <property type="entry name" value="PurL_1"/>
    <property type="match status" value="1"/>
</dbReference>
<dbReference type="GO" id="GO:0006189">
    <property type="term" value="P:'de novo' IMP biosynthetic process"/>
    <property type="evidence" value="ECO:0007669"/>
    <property type="project" value="UniProtKB-UniRule"/>
</dbReference>
<evidence type="ECO:0000259" key="19">
    <source>
        <dbReference type="Pfam" id="PF22689"/>
    </source>
</evidence>
<comment type="caution">
    <text evidence="14">Lacks conserved residue(s) required for the propagation of feature annotation.</text>
</comment>
<evidence type="ECO:0000259" key="17">
    <source>
        <dbReference type="Pfam" id="PF18072"/>
    </source>
</evidence>
<dbReference type="FunFam" id="1.10.8.750:FF:000002">
    <property type="entry name" value="Phosphoribosylformylglycinamidine synthase"/>
    <property type="match status" value="1"/>
</dbReference>
<keyword evidence="5 14" id="KW-0436">Ligase</keyword>
<dbReference type="FunFam" id="3.90.650.10:FF:000002">
    <property type="entry name" value="Phosphoribosylformylglycinamidine synthase"/>
    <property type="match status" value="1"/>
</dbReference>
<accession>S6AC59</accession>
<gene>
    <name evidence="14" type="primary">purL</name>
    <name evidence="20" type="ORF">SCD_n01470</name>
</gene>
<evidence type="ECO:0000256" key="10">
    <source>
        <dbReference type="ARBA" id="ARBA00022842"/>
    </source>
</evidence>
<evidence type="ECO:0000256" key="4">
    <source>
        <dbReference type="ARBA" id="ARBA00022490"/>
    </source>
</evidence>
<dbReference type="Pfam" id="PF02769">
    <property type="entry name" value="AIRS_C"/>
    <property type="match status" value="2"/>
</dbReference>
<keyword evidence="21" id="KW-1185">Reference proteome</keyword>
<dbReference type="SMART" id="SM01211">
    <property type="entry name" value="GATase_5"/>
    <property type="match status" value="1"/>
</dbReference>
<feature type="binding site" evidence="14">
    <location>
        <position position="900"/>
    </location>
    <ligand>
        <name>ATP</name>
        <dbReference type="ChEBI" id="CHEBI:30616"/>
    </ligand>
</feature>
<dbReference type="GO" id="GO:0005737">
    <property type="term" value="C:cytoplasm"/>
    <property type="evidence" value="ECO:0007669"/>
    <property type="project" value="UniProtKB-SubCell"/>
</dbReference>
<evidence type="ECO:0000256" key="11">
    <source>
        <dbReference type="ARBA" id="ARBA00022962"/>
    </source>
</evidence>
<evidence type="ECO:0000256" key="14">
    <source>
        <dbReference type="HAMAP-Rule" id="MF_00419"/>
    </source>
</evidence>
<dbReference type="Pfam" id="PF13507">
    <property type="entry name" value="GATase_5"/>
    <property type="match status" value="1"/>
</dbReference>
<dbReference type="SUPFAM" id="SSF56042">
    <property type="entry name" value="PurM C-terminal domain-like"/>
    <property type="match status" value="2"/>
</dbReference>
<feature type="active site" description="Nucleophile" evidence="14">
    <location>
        <position position="1193"/>
    </location>
</feature>
<dbReference type="PANTHER" id="PTHR10099">
    <property type="entry name" value="PHOSPHORIBOSYLFORMYLGLYCINAMIDINE SYNTHASE"/>
    <property type="match status" value="1"/>
</dbReference>
<feature type="binding site" evidence="14">
    <location>
        <position position="691"/>
    </location>
    <ligand>
        <name>Mg(2+)</name>
        <dbReference type="ChEBI" id="CHEBI:18420"/>
    </ligand>
</feature>
<dbReference type="CDD" id="cd02203">
    <property type="entry name" value="PurL_repeat1"/>
    <property type="match status" value="1"/>
</dbReference>
<keyword evidence="7 14" id="KW-0547">Nucleotide-binding</keyword>
<evidence type="ECO:0000256" key="15">
    <source>
        <dbReference type="SAM" id="MobiDB-lite"/>
    </source>
</evidence>
<feature type="domain" description="PurM-like C-terminal" evidence="16">
    <location>
        <begin position="444"/>
        <end position="601"/>
    </location>
</feature>
<evidence type="ECO:0000256" key="6">
    <source>
        <dbReference type="ARBA" id="ARBA00022723"/>
    </source>
</evidence>
<dbReference type="EC" id="6.3.5.3" evidence="14"/>
<dbReference type="CDD" id="cd01740">
    <property type="entry name" value="GATase1_FGAR_AT"/>
    <property type="match status" value="1"/>
</dbReference>
<dbReference type="InterPro" id="IPR055181">
    <property type="entry name" value="FGAR-AT_PurM_N-like"/>
</dbReference>
<evidence type="ECO:0000256" key="8">
    <source>
        <dbReference type="ARBA" id="ARBA00022755"/>
    </source>
</evidence>
<evidence type="ECO:0000256" key="13">
    <source>
        <dbReference type="ARBA" id="ARBA00057317"/>
    </source>
</evidence>
<dbReference type="InterPro" id="IPR010918">
    <property type="entry name" value="PurM-like_C_dom"/>
</dbReference>
<dbReference type="HOGENOM" id="CLU_001031_0_2_4"/>
<feature type="domain" description="Phosphoribosylformylglycinamidine synthase linker" evidence="17">
    <location>
        <begin position="173"/>
        <end position="222"/>
    </location>
</feature>
<evidence type="ECO:0000256" key="12">
    <source>
        <dbReference type="ARBA" id="ARBA00052585"/>
    </source>
</evidence>
<keyword evidence="6 14" id="KW-0479">Metal-binding</keyword>
<sequence length="1349" mass="147231">MLKLRGSNALSSFRLEKLMQGLHEAASAISHVHAEYWHFAATRRVLEAQELSVLEKILTYGPASPVEEPQGELFLVVPRLGTISPWSSKASDIASHCALEAVERLERGVAFYAQKADGTSLTQQEKQILLPLIHDRMTEVVLTDFDDAEKLFRHFDPAPFSTVDILEQGKDALELANRSMGLALSPDEIEYLVENFTRIGRNPTDVELMMFAQANSEHCRHKIFNADWVIDGEKQDKSLFAMIRNTHEKNPRGTVVAYSDNSSIIEGFKVKRFYPGAGAKYGYVEDDAQILMKVETHNHPTAISPFPGAATGSGGEIRDEGATGRGSRPKAGLSGFSVSNLNIPGFKQPWEYYNNTETQDSGLSTQHSYGKPGRIASALQIMLEGPIGGAAFNNEFGRPNLAGYFRTFEEQVAGEMRGYHKPIMLAGGVGNISARHAEKHQITPGALIIQLGGPAMLIGLGGGAASSMDTGANAENLDFDSVQRGNPEMQRRAQEVIDRCWQLGDENPIISIHDIGAGGLSNALPELVNDSKRGGIFKLRAIHNEEPGMSPMQIWSNEAQERYVLAVKPEDFPQFEAICQRERCLYAVVGEATAEQRLILEDSYFNNKPIDMDLSVLLGKPPKMTRNVAHLTRELPAFETTGIDLNEAALRVMRLPAVADKTFLIAIGDRTVGGMTARDQFVGPWQIPVADVAVTLAGFEEYRGEAFAMGERTPLALIDPAASGRMAIGEAITNIAAARIADIGDIKLSANWMAPAGHPGEDAALYDTVRAVGMELCPELGISIPVGKDSMSMKTVWEEGGLRKEVTAPLSLIISAFAPCVDARQTLTPELRSDGGDTDLILIDLGQGKNRLGGSALAQVYKQTGNDAPDAVSAAQLKGFFDTVQRLNADGRILAYHDRSDGGLLATLCEMMFAGHCGVTVDLDELCLDRIRYDAELSGKEPVVPPGGYTDRIFGVLFSEELGAVLQVKRSDTAAVMEAFFATGLRGELHVIGTLNRDDRLLVQRNNKEILGMPRIELQRTWSETTSRMQSLRDNPECAQQEYASILDAGDPGLHAALSFDLNDNVAAPFIALSPNSLPGGERDEVSLREVHIIGSRPRMAILREQGVNGQVEMGAAFDRAGFEAVDVHMSDIIEGRVALKDFHGLAACGGFSFGDVLGAGEGWAKSILFNARARDEFESFFQRSDTFALGVCNGCQMMSNLHAIIPGAESWPHFVRNKSEQFEARFVMVEVTPSPSLFLDGMVGSRMPIVVAHGEGYAEFGSEQQMNSAQVALRYVDNRGQPTGGYPANPNSSPRGITGLTTPDGRFTIMMPHPERVFRSVQHSWHPAAWLEDGPWMRMFRNARKWVG</sequence>
<comment type="subcellular location">
    <subcellularLocation>
        <location evidence="1 14">Cytoplasm</location>
    </subcellularLocation>
</comment>
<comment type="catalytic activity">
    <reaction evidence="12 14">
        <text>N(2)-formyl-N(1)-(5-phospho-beta-D-ribosyl)glycinamide + L-glutamine + ATP + H2O = 2-formamido-N(1)-(5-O-phospho-beta-D-ribosyl)acetamidine + L-glutamate + ADP + phosphate + H(+)</text>
        <dbReference type="Rhea" id="RHEA:17129"/>
        <dbReference type="ChEBI" id="CHEBI:15377"/>
        <dbReference type="ChEBI" id="CHEBI:15378"/>
        <dbReference type="ChEBI" id="CHEBI:29985"/>
        <dbReference type="ChEBI" id="CHEBI:30616"/>
        <dbReference type="ChEBI" id="CHEBI:43474"/>
        <dbReference type="ChEBI" id="CHEBI:58359"/>
        <dbReference type="ChEBI" id="CHEBI:147286"/>
        <dbReference type="ChEBI" id="CHEBI:147287"/>
        <dbReference type="ChEBI" id="CHEBI:456216"/>
        <dbReference type="EC" id="6.3.5.3"/>
    </reaction>
</comment>
<comment type="function">
    <text evidence="13 14">Phosphoribosylformylglycinamidine synthase involved in the purines biosynthetic pathway. Catalyzes the ATP-dependent conversion of formylglycinamide ribonucleotide (FGAR) and glutamine to yield formylglycinamidine ribonucleotide (FGAM) and glutamate.</text>
</comment>
<evidence type="ECO:0000256" key="1">
    <source>
        <dbReference type="ARBA" id="ARBA00004496"/>
    </source>
</evidence>
<feature type="active site" evidence="14">
    <location>
        <position position="1314"/>
    </location>
</feature>
<dbReference type="eggNOG" id="COG0047">
    <property type="taxonomic scope" value="Bacteria"/>
</dbReference>
<feature type="binding site" evidence="14">
    <location>
        <begin position="308"/>
        <end position="319"/>
    </location>
    <ligand>
        <name>ATP</name>
        <dbReference type="ChEBI" id="CHEBI:30616"/>
    </ligand>
</feature>
<dbReference type="InterPro" id="IPR041609">
    <property type="entry name" value="PurL_linker"/>
</dbReference>
<dbReference type="NCBIfam" id="NF003672">
    <property type="entry name" value="PRK05297.1"/>
    <property type="match status" value="1"/>
</dbReference>
<dbReference type="KEGG" id="sdr:SCD_n01470"/>
<dbReference type="GO" id="GO:0005524">
    <property type="term" value="F:ATP binding"/>
    <property type="evidence" value="ECO:0007669"/>
    <property type="project" value="UniProtKB-UniRule"/>
</dbReference>
<dbReference type="FunFam" id="3.40.50.880:FF:000008">
    <property type="entry name" value="Phosphoribosylformylglycinamidine synthase"/>
    <property type="match status" value="1"/>
</dbReference>
<dbReference type="Pfam" id="PF22689">
    <property type="entry name" value="FGAR-AT_PurM_N-like"/>
    <property type="match status" value="1"/>
</dbReference>
<evidence type="ECO:0000256" key="9">
    <source>
        <dbReference type="ARBA" id="ARBA00022840"/>
    </source>
</evidence>
<dbReference type="Proteomes" id="UP000015559">
    <property type="component" value="Chromosome"/>
</dbReference>
<evidence type="ECO:0000256" key="7">
    <source>
        <dbReference type="ARBA" id="ARBA00022741"/>
    </source>
</evidence>
<dbReference type="InterPro" id="IPR036604">
    <property type="entry name" value="PurS-like_sf"/>
</dbReference>
<dbReference type="GO" id="GO:0046872">
    <property type="term" value="F:metal ion binding"/>
    <property type="evidence" value="ECO:0007669"/>
    <property type="project" value="UniProtKB-KW"/>
</dbReference>
<feature type="domain" description="Phosphoribosylformylglycinamidine synthase N-terminal" evidence="18">
    <location>
        <begin position="35"/>
        <end position="152"/>
    </location>
</feature>
<evidence type="ECO:0000259" key="18">
    <source>
        <dbReference type="Pfam" id="PF18076"/>
    </source>
</evidence>
<dbReference type="InterPro" id="IPR036676">
    <property type="entry name" value="PurM-like_C_sf"/>
</dbReference>
<comment type="similarity">
    <text evidence="3 14">In the N-terminal section; belongs to the FGAMS family.</text>
</comment>
<dbReference type="Gene3D" id="3.30.1330.10">
    <property type="entry name" value="PurM-like, N-terminal domain"/>
    <property type="match status" value="2"/>
</dbReference>
<dbReference type="EMBL" id="AP013066">
    <property type="protein sequence ID" value="BAN35293.1"/>
    <property type="molecule type" value="Genomic_DNA"/>
</dbReference>
<keyword evidence="9 14" id="KW-0067">ATP-binding</keyword>
<protein>
    <recommendedName>
        <fullName evidence="14">Phosphoribosylformylglycinamidine synthase</fullName>
        <shortName evidence="14">FGAM synthase</shortName>
        <shortName evidence="14">FGAMS</shortName>
        <ecNumber evidence="14">6.3.5.3</ecNumber>
    </recommendedName>
    <alternativeName>
        <fullName evidence="14">Formylglycinamide ribonucleotide amidotransferase</fullName>
        <shortName evidence="14">FGAR amidotransferase</shortName>
        <shortName evidence="14">FGAR-AT</shortName>
    </alternativeName>
</protein>
<keyword evidence="10 14" id="KW-0460">Magnesium</keyword>
<feature type="active site" evidence="14">
    <location>
        <position position="1316"/>
    </location>
</feature>
<dbReference type="CDD" id="cd02204">
    <property type="entry name" value="PurL_repeat2"/>
    <property type="match status" value="1"/>
</dbReference>
<dbReference type="Gene3D" id="1.10.8.750">
    <property type="entry name" value="Phosphoribosylformylglycinamidine synthase, linker domain"/>
    <property type="match status" value="1"/>
</dbReference>
<keyword evidence="4 14" id="KW-0963">Cytoplasm</keyword>
<feature type="region of interest" description="Disordered" evidence="15">
    <location>
        <begin position="1281"/>
        <end position="1300"/>
    </location>
</feature>
<dbReference type="MEROPS" id="C56.972"/>
<feature type="domain" description="PurM-like C-terminal" evidence="16">
    <location>
        <begin position="847"/>
        <end position="1001"/>
    </location>
</feature>
<dbReference type="PROSITE" id="PS51273">
    <property type="entry name" value="GATASE_TYPE_1"/>
    <property type="match status" value="1"/>
</dbReference>
<evidence type="ECO:0000256" key="5">
    <source>
        <dbReference type="ARBA" id="ARBA00022598"/>
    </source>
</evidence>
<dbReference type="RefSeq" id="WP_009205752.1">
    <property type="nucleotide sequence ID" value="NC_022357.1"/>
</dbReference>
<comment type="pathway">
    <text evidence="2 14">Purine metabolism; IMP biosynthesis via de novo pathway; 5-amino-1-(5-phospho-D-ribosyl)imidazole from N(2)-formyl-N(1)-(5-phospho-D-ribosyl)glycinamide: step 1/2.</text>
</comment>
<dbReference type="InterPro" id="IPR010073">
    <property type="entry name" value="PurL_large"/>
</dbReference>
<dbReference type="eggNOG" id="COG0046">
    <property type="taxonomic scope" value="Bacteria"/>
</dbReference>
<dbReference type="Gene3D" id="3.90.650.10">
    <property type="entry name" value="PurM-like C-terminal domain"/>
    <property type="match status" value="2"/>
</dbReference>
<dbReference type="UniPathway" id="UPA00074">
    <property type="reaction ID" value="UER00128"/>
</dbReference>
<evidence type="ECO:0000256" key="3">
    <source>
        <dbReference type="ARBA" id="ARBA00008608"/>
    </source>
</evidence>
<feature type="binding site" evidence="14">
    <location>
        <position position="898"/>
    </location>
    <ligand>
        <name>Mg(2+)</name>
        <dbReference type="ChEBI" id="CHEBI:18420"/>
    </ligand>
</feature>
<dbReference type="GO" id="GO:0004642">
    <property type="term" value="F:phosphoribosylformylglycinamidine synthase activity"/>
    <property type="evidence" value="ECO:0007669"/>
    <property type="project" value="UniProtKB-UniRule"/>
</dbReference>
<feature type="compositionally biased region" description="Polar residues" evidence="15">
    <location>
        <begin position="1290"/>
        <end position="1300"/>
    </location>
</feature>
<reference evidence="20 21" key="1">
    <citation type="journal article" date="2012" name="Appl. Environ. Microbiol.">
        <title>Draft genome sequence of a psychrotolerant sulfur-oxidizing bacterium, Sulfuricella denitrificans skB26, and proteomic insights into cold adaptation.</title>
        <authorList>
            <person name="Watanabe T."/>
            <person name="Kojima H."/>
            <person name="Fukui M."/>
        </authorList>
    </citation>
    <scope>NUCLEOTIDE SEQUENCE [LARGE SCALE GENOMIC DNA]</scope>
    <source>
        <strain evidence="21">skB26</strain>
    </source>
</reference>
<dbReference type="InterPro" id="IPR040707">
    <property type="entry name" value="FGAR-AT_N"/>
</dbReference>
<feature type="domain" description="FGAR-AT PurM N-terminal-like" evidence="19">
    <location>
        <begin position="660"/>
        <end position="819"/>
    </location>
</feature>
<keyword evidence="8 14" id="KW-0658">Purine biosynthesis</keyword>
<dbReference type="STRING" id="1163617.SCD_n01470"/>
<dbReference type="OrthoDB" id="9804441at2"/>
<dbReference type="InterPro" id="IPR029062">
    <property type="entry name" value="Class_I_gatase-like"/>
</dbReference>
<dbReference type="SUPFAM" id="SSF55326">
    <property type="entry name" value="PurM N-terminal domain-like"/>
    <property type="match status" value="2"/>
</dbReference>
<evidence type="ECO:0000256" key="2">
    <source>
        <dbReference type="ARBA" id="ARBA00004920"/>
    </source>
</evidence>
<feature type="binding site" evidence="14">
    <location>
        <position position="730"/>
    </location>
    <ligand>
        <name>Mg(2+)</name>
        <dbReference type="ChEBI" id="CHEBI:18420"/>
    </ligand>
</feature>
<evidence type="ECO:0000259" key="16">
    <source>
        <dbReference type="Pfam" id="PF02769"/>
    </source>
</evidence>
<evidence type="ECO:0000313" key="21">
    <source>
        <dbReference type="Proteomes" id="UP000015559"/>
    </source>
</evidence>
<dbReference type="SUPFAM" id="SSF52317">
    <property type="entry name" value="Class I glutamine amidotransferase-like"/>
    <property type="match status" value="1"/>
</dbReference>
<dbReference type="FunFam" id="3.30.1330.10:FF:000005">
    <property type="entry name" value="Phosphoribosylformylglycinamidine synthase"/>
    <property type="match status" value="1"/>
</dbReference>
<keyword evidence="11 14" id="KW-0315">Glutamine amidotransferase</keyword>
<organism evidence="20 21">
    <name type="scientific">Sulfuricella denitrificans (strain DSM 22764 / NBRC 105220 / skB26)</name>
    <dbReference type="NCBI Taxonomy" id="1163617"/>
    <lineage>
        <taxon>Bacteria</taxon>
        <taxon>Pseudomonadati</taxon>
        <taxon>Pseudomonadota</taxon>
        <taxon>Betaproteobacteria</taxon>
        <taxon>Nitrosomonadales</taxon>
        <taxon>Sulfuricellaceae</taxon>
        <taxon>Sulfuricella</taxon>
    </lineage>
</organism>
<dbReference type="Pfam" id="PF18072">
    <property type="entry name" value="FGAR-AT_linker"/>
    <property type="match status" value="1"/>
</dbReference>
<dbReference type="Gene3D" id="3.40.50.880">
    <property type="match status" value="1"/>
</dbReference>
<dbReference type="PANTHER" id="PTHR10099:SF1">
    <property type="entry name" value="PHOSPHORIBOSYLFORMYLGLYCINAMIDINE SYNTHASE"/>
    <property type="match status" value="1"/>
</dbReference>
<feature type="binding site" evidence="14">
    <location>
        <position position="734"/>
    </location>
    <ligand>
        <name>Mg(2+)</name>
        <dbReference type="ChEBI" id="CHEBI:18420"/>
    </ligand>
</feature>
<comment type="subunit">
    <text evidence="14">Monomer.</text>
</comment>
<dbReference type="Pfam" id="PF18076">
    <property type="entry name" value="FGAR-AT_N"/>
    <property type="match status" value="1"/>
</dbReference>
<dbReference type="InterPro" id="IPR036921">
    <property type="entry name" value="PurM-like_N_sf"/>
</dbReference>
<evidence type="ECO:0000313" key="20">
    <source>
        <dbReference type="EMBL" id="BAN35293.1"/>
    </source>
</evidence>